<gene>
    <name evidence="2" type="ORF">SVIM_LOCUS223059</name>
</gene>
<proteinExistence type="predicted"/>
<feature type="region of interest" description="Disordered" evidence="1">
    <location>
        <begin position="69"/>
        <end position="92"/>
    </location>
</feature>
<evidence type="ECO:0000256" key="1">
    <source>
        <dbReference type="SAM" id="MobiDB-lite"/>
    </source>
</evidence>
<feature type="compositionally biased region" description="Basic and acidic residues" evidence="1">
    <location>
        <begin position="71"/>
        <end position="92"/>
    </location>
</feature>
<name>A0A6N2LVT5_SALVM</name>
<organism evidence="2">
    <name type="scientific">Salix viminalis</name>
    <name type="common">Common osier</name>
    <name type="synonym">Basket willow</name>
    <dbReference type="NCBI Taxonomy" id="40686"/>
    <lineage>
        <taxon>Eukaryota</taxon>
        <taxon>Viridiplantae</taxon>
        <taxon>Streptophyta</taxon>
        <taxon>Embryophyta</taxon>
        <taxon>Tracheophyta</taxon>
        <taxon>Spermatophyta</taxon>
        <taxon>Magnoliopsida</taxon>
        <taxon>eudicotyledons</taxon>
        <taxon>Gunneridae</taxon>
        <taxon>Pentapetalae</taxon>
        <taxon>rosids</taxon>
        <taxon>fabids</taxon>
        <taxon>Malpighiales</taxon>
        <taxon>Salicaceae</taxon>
        <taxon>Saliceae</taxon>
        <taxon>Salix</taxon>
    </lineage>
</organism>
<dbReference type="EMBL" id="CAADRP010001532">
    <property type="protein sequence ID" value="VFU39766.1"/>
    <property type="molecule type" value="Genomic_DNA"/>
</dbReference>
<evidence type="ECO:0000313" key="2">
    <source>
        <dbReference type="EMBL" id="VFU39766.1"/>
    </source>
</evidence>
<dbReference type="AlphaFoldDB" id="A0A6N2LVT5"/>
<reference evidence="2" key="1">
    <citation type="submission" date="2019-03" db="EMBL/GenBank/DDBJ databases">
        <authorList>
            <person name="Mank J."/>
            <person name="Almeida P."/>
        </authorList>
    </citation>
    <scope>NUCLEOTIDE SEQUENCE</scope>
    <source>
        <strain evidence="2">78183</strain>
    </source>
</reference>
<accession>A0A6N2LVT5</accession>
<protein>
    <submittedName>
        <fullName evidence="2">Uncharacterized protein</fullName>
    </submittedName>
</protein>
<sequence length="281" mass="31459">MIDDLVEEVSKSKLEIYQGNLVTMNLRNIQRELLLEKPKWSRKRTTEVHACPEVENTEATVRQYPSSCDADSGHDEHGVHVDESSGPHELRKSTRLQKPVNYTVDYLEIDDVEKSLEEMVALHQDNEQLEVGDSSFQSFSRDHLERGDGLFFDGEEVSLLGVNQNSYFFRGELSNDYLERGGGFCLDESDTGMDQGTAHSPPTTVDGETGDLLEDVEHDTELLNEVRDGGRTRASDTELNADNVVAAHADCHLRSRRGGATVGAGSLRAMPHFLKRKRRKG</sequence>